<evidence type="ECO:0000313" key="2">
    <source>
        <dbReference type="EMBL" id="MBB6447850.1"/>
    </source>
</evidence>
<comment type="caution">
    <text evidence="2">The sequence shown here is derived from an EMBL/GenBank/DDBJ whole genome shotgun (WGS) entry which is preliminary data.</text>
</comment>
<dbReference type="AlphaFoldDB" id="A0A7X0LXP7"/>
<keyword evidence="1" id="KW-0812">Transmembrane</keyword>
<dbReference type="RefSeq" id="WP_184530193.1">
    <property type="nucleotide sequence ID" value="NZ_JACHGK010000031.1"/>
</dbReference>
<accession>A0A7X0LXP7</accession>
<proteinExistence type="predicted"/>
<sequence length="111" mass="12585">MGEIDIAFTIYIIILVIGLFIGYRYGSYMIRKTGLFFPQLFIAGTIVIAVDIIATIGWAYFSWGTNEFIFIIGIFLGLGSMLVSEVLLITILLIKRKNMIKTFNDNYLNTL</sequence>
<reference evidence="2 3" key="1">
    <citation type="submission" date="2020-08" db="EMBL/GenBank/DDBJ databases">
        <title>Genomic Encyclopedia of Type Strains, Phase IV (KMG-IV): sequencing the most valuable type-strain genomes for metagenomic binning, comparative biology and taxonomic classification.</title>
        <authorList>
            <person name="Goeker M."/>
        </authorList>
    </citation>
    <scope>NUCLEOTIDE SEQUENCE [LARGE SCALE GENOMIC DNA]</scope>
    <source>
        <strain evidence="2 3">DSM 5391</strain>
    </source>
</reference>
<feature type="transmembrane region" description="Helical" evidence="1">
    <location>
        <begin position="35"/>
        <end position="62"/>
    </location>
</feature>
<dbReference type="Proteomes" id="UP000531594">
    <property type="component" value="Unassembled WGS sequence"/>
</dbReference>
<keyword evidence="1" id="KW-0472">Membrane</keyword>
<feature type="transmembrane region" description="Helical" evidence="1">
    <location>
        <begin position="68"/>
        <end position="94"/>
    </location>
</feature>
<evidence type="ECO:0000313" key="3">
    <source>
        <dbReference type="Proteomes" id="UP000531594"/>
    </source>
</evidence>
<evidence type="ECO:0000256" key="1">
    <source>
        <dbReference type="SAM" id="Phobius"/>
    </source>
</evidence>
<dbReference type="EMBL" id="JACHGK010000031">
    <property type="protein sequence ID" value="MBB6447850.1"/>
    <property type="molecule type" value="Genomic_DNA"/>
</dbReference>
<keyword evidence="1" id="KW-1133">Transmembrane helix</keyword>
<protein>
    <submittedName>
        <fullName evidence="2">Vacuolar-type H+-ATPase subunit I/STV1</fullName>
    </submittedName>
</protein>
<feature type="transmembrane region" description="Helical" evidence="1">
    <location>
        <begin position="6"/>
        <end position="23"/>
    </location>
</feature>
<keyword evidence="3" id="KW-1185">Reference proteome</keyword>
<name>A0A7X0LXP7_9BACI</name>
<gene>
    <name evidence="2" type="ORF">HNR53_004561</name>
</gene>
<organism evidence="2 3">
    <name type="scientific">Bacillus benzoevorans</name>
    <dbReference type="NCBI Taxonomy" id="1456"/>
    <lineage>
        <taxon>Bacteria</taxon>
        <taxon>Bacillati</taxon>
        <taxon>Bacillota</taxon>
        <taxon>Bacilli</taxon>
        <taxon>Bacillales</taxon>
        <taxon>Bacillaceae</taxon>
        <taxon>Bacillus</taxon>
    </lineage>
</organism>